<keyword evidence="8" id="KW-0732">Signal</keyword>
<evidence type="ECO:0000313" key="10">
    <source>
        <dbReference type="EMBL" id="PZW46528.1"/>
    </source>
</evidence>
<dbReference type="AlphaFoldDB" id="A0A2W7IIR9"/>
<proteinExistence type="inferred from homology"/>
<sequence length="496" mass="52300">MIMLTRFRAVLFAATAALCFSAAPGQAQEWRGWNIHAADYPNGRGMDRFGELVAQRTNNRINMLLLRNTSVGNFLDRCAISLPCHRAGEVPVAFVLGIAAVIGFLYEGINPAVAFQQMTSGMSIFSLLAIPFFIFAGEIMLHGGIARRLIAVASGCVGWMRGGLGMVNVSSSMLFGGISGSAVGTILIPAMKAKGYGVDYAVSMTVTASLAGILIPPSHNMILYSLAAGGGISVSALFIAGIVPGIMMCAALAAAGYILAVRRGYPAEAWQGFGYLFRTALDALPGLFTAVIILGGVLSGIFTVTESAAFGAIWAVLVTILIYRNLSWADFVIALKASVRTTAVVFLLVGTATAFAYLLAVYQLADLLTRGMLSISENPVIILLMINLCLLILGCVMDMAALILITTPIFLPVVVAIGMDPVQFGMVMMMNLGLGLTTPPVGAVLFVGCAIGKIPIEAVMKTIWPFYGAILVALMLTTYWPAVSLTLPRLLLGYGG</sequence>
<keyword evidence="4 7" id="KW-0812">Transmembrane</keyword>
<dbReference type="InterPro" id="IPR010656">
    <property type="entry name" value="DctM"/>
</dbReference>
<feature type="transmembrane region" description="Helical" evidence="7">
    <location>
        <begin position="463"/>
        <end position="482"/>
    </location>
</feature>
<feature type="transmembrane region" description="Helical" evidence="7">
    <location>
        <begin position="237"/>
        <end position="260"/>
    </location>
</feature>
<keyword evidence="5 7" id="KW-1133">Transmembrane helix</keyword>
<evidence type="ECO:0000256" key="8">
    <source>
        <dbReference type="SAM" id="SignalP"/>
    </source>
</evidence>
<dbReference type="NCBIfam" id="TIGR00786">
    <property type="entry name" value="dctM"/>
    <property type="match status" value="1"/>
</dbReference>
<gene>
    <name evidence="10" type="ORF">C8P66_10925</name>
</gene>
<feature type="transmembrane region" description="Helical" evidence="7">
    <location>
        <begin position="90"/>
        <end position="109"/>
    </location>
</feature>
<evidence type="ECO:0000256" key="7">
    <source>
        <dbReference type="RuleBase" id="RU369079"/>
    </source>
</evidence>
<evidence type="ECO:0000256" key="5">
    <source>
        <dbReference type="ARBA" id="ARBA00022989"/>
    </source>
</evidence>
<organism evidence="10 11">
    <name type="scientific">Humitalea rosea</name>
    <dbReference type="NCBI Taxonomy" id="990373"/>
    <lineage>
        <taxon>Bacteria</taxon>
        <taxon>Pseudomonadati</taxon>
        <taxon>Pseudomonadota</taxon>
        <taxon>Alphaproteobacteria</taxon>
        <taxon>Acetobacterales</taxon>
        <taxon>Roseomonadaceae</taxon>
        <taxon>Humitalea</taxon>
    </lineage>
</organism>
<evidence type="ECO:0000256" key="2">
    <source>
        <dbReference type="ARBA" id="ARBA00022475"/>
    </source>
</evidence>
<protein>
    <recommendedName>
        <fullName evidence="7">TRAP transporter large permease protein</fullName>
    </recommendedName>
</protein>
<dbReference type="EMBL" id="QKYU01000009">
    <property type="protein sequence ID" value="PZW46528.1"/>
    <property type="molecule type" value="Genomic_DNA"/>
</dbReference>
<evidence type="ECO:0000256" key="1">
    <source>
        <dbReference type="ARBA" id="ARBA00004429"/>
    </source>
</evidence>
<evidence type="ECO:0000313" key="11">
    <source>
        <dbReference type="Proteomes" id="UP000249688"/>
    </source>
</evidence>
<feature type="transmembrane region" description="Helical" evidence="7">
    <location>
        <begin position="165"/>
        <end position="188"/>
    </location>
</feature>
<feature type="domain" description="TRAP C4-dicarboxylate transport system permease DctM subunit" evidence="9">
    <location>
        <begin position="88"/>
        <end position="482"/>
    </location>
</feature>
<evidence type="ECO:0000256" key="3">
    <source>
        <dbReference type="ARBA" id="ARBA00022519"/>
    </source>
</evidence>
<reference evidence="10 11" key="1">
    <citation type="submission" date="2018-06" db="EMBL/GenBank/DDBJ databases">
        <title>Genomic Encyclopedia of Archaeal and Bacterial Type Strains, Phase II (KMG-II): from individual species to whole genera.</title>
        <authorList>
            <person name="Goeker M."/>
        </authorList>
    </citation>
    <scope>NUCLEOTIDE SEQUENCE [LARGE SCALE GENOMIC DNA]</scope>
    <source>
        <strain evidence="10 11">DSM 24525</strain>
    </source>
</reference>
<feature type="transmembrane region" description="Helical" evidence="7">
    <location>
        <begin position="425"/>
        <end position="451"/>
    </location>
</feature>
<comment type="similarity">
    <text evidence="7">Belongs to the TRAP transporter large permease family.</text>
</comment>
<feature type="transmembrane region" description="Helical" evidence="7">
    <location>
        <begin position="121"/>
        <end position="145"/>
    </location>
</feature>
<keyword evidence="7" id="KW-0813">Transport</keyword>
<feature type="transmembrane region" description="Helical" evidence="7">
    <location>
        <begin position="308"/>
        <end position="326"/>
    </location>
</feature>
<dbReference type="Proteomes" id="UP000249688">
    <property type="component" value="Unassembled WGS sequence"/>
</dbReference>
<feature type="transmembrane region" description="Helical" evidence="7">
    <location>
        <begin position="380"/>
        <end position="396"/>
    </location>
</feature>
<accession>A0A2W7IIR9</accession>
<feature type="transmembrane region" description="Helical" evidence="7">
    <location>
        <begin position="401"/>
        <end position="419"/>
    </location>
</feature>
<dbReference type="Pfam" id="PF06808">
    <property type="entry name" value="DctM"/>
    <property type="match status" value="1"/>
</dbReference>
<evidence type="ECO:0000256" key="6">
    <source>
        <dbReference type="ARBA" id="ARBA00023136"/>
    </source>
</evidence>
<feature type="transmembrane region" description="Helical" evidence="7">
    <location>
        <begin position="281"/>
        <end position="302"/>
    </location>
</feature>
<feature type="transmembrane region" description="Helical" evidence="7">
    <location>
        <begin position="338"/>
        <end position="360"/>
    </location>
</feature>
<comment type="function">
    <text evidence="7">Part of the tripartite ATP-independent periplasmic (TRAP) transport system.</text>
</comment>
<comment type="subunit">
    <text evidence="7">The complex comprises the extracytoplasmic solute receptor protein and the two transmembrane proteins.</text>
</comment>
<comment type="subcellular location">
    <subcellularLocation>
        <location evidence="1 7">Cell inner membrane</location>
        <topology evidence="1 7">Multi-pass membrane protein</topology>
    </subcellularLocation>
</comment>
<evidence type="ECO:0000259" key="9">
    <source>
        <dbReference type="Pfam" id="PF06808"/>
    </source>
</evidence>
<dbReference type="InterPro" id="IPR004681">
    <property type="entry name" value="TRAP_DctM"/>
</dbReference>
<feature type="signal peptide" evidence="8">
    <location>
        <begin position="1"/>
        <end position="27"/>
    </location>
</feature>
<keyword evidence="6 7" id="KW-0472">Membrane</keyword>
<name>A0A2W7IIR9_9PROT</name>
<dbReference type="PANTHER" id="PTHR33362:SF2">
    <property type="entry name" value="TRAP TRANSPORTER LARGE PERMEASE PROTEIN"/>
    <property type="match status" value="1"/>
</dbReference>
<dbReference type="GO" id="GO:0022857">
    <property type="term" value="F:transmembrane transporter activity"/>
    <property type="evidence" value="ECO:0007669"/>
    <property type="project" value="UniProtKB-UniRule"/>
</dbReference>
<evidence type="ECO:0000256" key="4">
    <source>
        <dbReference type="ARBA" id="ARBA00022692"/>
    </source>
</evidence>
<feature type="chain" id="PRO_5015953824" description="TRAP transporter large permease protein" evidence="8">
    <location>
        <begin position="28"/>
        <end position="496"/>
    </location>
</feature>
<keyword evidence="11" id="KW-1185">Reference proteome</keyword>
<keyword evidence="3 7" id="KW-0997">Cell inner membrane</keyword>
<comment type="caution">
    <text evidence="10">The sequence shown here is derived from an EMBL/GenBank/DDBJ whole genome shotgun (WGS) entry which is preliminary data.</text>
</comment>
<dbReference type="RefSeq" id="WP_245903361.1">
    <property type="nucleotide sequence ID" value="NZ_QKYU01000009.1"/>
</dbReference>
<dbReference type="GO" id="GO:0005886">
    <property type="term" value="C:plasma membrane"/>
    <property type="evidence" value="ECO:0007669"/>
    <property type="project" value="UniProtKB-SubCell"/>
</dbReference>
<keyword evidence="2" id="KW-1003">Cell membrane</keyword>
<dbReference type="PANTHER" id="PTHR33362">
    <property type="entry name" value="SIALIC ACID TRAP TRANSPORTER PERMEASE PROTEIN SIAT-RELATED"/>
    <property type="match status" value="1"/>
</dbReference>